<keyword evidence="5" id="KW-0326">Glycosidase</keyword>
<dbReference type="InterPro" id="IPR050887">
    <property type="entry name" value="Beta-mannosidase_GH2"/>
</dbReference>
<comment type="caution">
    <text evidence="8">The sequence shown here is derived from an EMBL/GenBank/DDBJ whole genome shotgun (WGS) entry which is preliminary data.</text>
</comment>
<dbReference type="EC" id="3.2.1.25" evidence="3"/>
<sequence>MRHRSSFSLDGADWRVGYKKIYDGFASGTIAEAEKMTEWFKATVPGNVRADLMAAERLPDLFVGTNNERAQWVNDCVWWYAKKFAPPTAKFKRYFLEFCGIDYLSQVYLNGRKLGQHEGMFGHHQYDVSSIIKEQNLINVRIMGSSFLPKPSISPWERLVSKIGKPLQGGAEVFPERIETLKCQMSFGWDFAPDMRTMGIWDEVSLIGCGNIFIGQTSITTNVFRELGTAKLQIRLLLNSAVATQIRLVVRLRPANFSGSAHSFSFTAFVKKGAEIIERNIALEDARLWNPWDRGEPNLYELAISVYEGDTISDQVVELVGIREIHLERNPQTPRGNLDWTFMINGEREFIRGANWVPADSLMGRLRKQDYEELIGMARKIHVNMLRVWGGGLREKRYFYEICSREGILVWQEFPFACLFLGHLSTSESFLRRAEKEVAAIAKTVGNYPCVAAYCGGNELSPTRNSALLTRVAQTVRAIDPAKLFIPASPGKGDTHNWFIWHGCGNIRDYRSDGAQFASEFGLQAVPSVDSLKRFVTDGSLWPPGEEWEYHRADLRKLERYVGPAASFEKPEFFVETSQRVQAFALQTAIEHYRRRKYECSGVIFWQLNDPWPAISWSVVDYYRNPKLAYHALKDIYNPILVSLKFDLRRHEPGEIVPIEVWVINDLLQSLEDCRLDVSLNENGKPIMKLGFDIGTVPPDTSQMSLHFSLKMPARRSACMLAAVLRSGEKVVSKNAYDLNMWDAGEPTWWDRAYNRMGGWVLK</sequence>
<dbReference type="Gene3D" id="3.20.20.80">
    <property type="entry name" value="Glycosidases"/>
    <property type="match status" value="1"/>
</dbReference>
<reference evidence="8 9" key="1">
    <citation type="journal article" date="2017" name="ISME J.">
        <title>Energy and carbon metabolisms in a deep terrestrial subsurface fluid microbial community.</title>
        <authorList>
            <person name="Momper L."/>
            <person name="Jungbluth S.P."/>
            <person name="Lee M.D."/>
            <person name="Amend J.P."/>
        </authorList>
    </citation>
    <scope>NUCLEOTIDE SEQUENCE [LARGE SCALE GENOMIC DNA]</scope>
    <source>
        <strain evidence="8">SURF_5</strain>
    </source>
</reference>
<dbReference type="GO" id="GO:0004567">
    <property type="term" value="F:beta-mannosidase activity"/>
    <property type="evidence" value="ECO:0007669"/>
    <property type="project" value="UniProtKB-EC"/>
</dbReference>
<dbReference type="InterPro" id="IPR008979">
    <property type="entry name" value="Galactose-bd-like_sf"/>
</dbReference>
<protein>
    <recommendedName>
        <fullName evidence="3">beta-mannosidase</fullName>
        <ecNumber evidence="3">3.2.1.25</ecNumber>
    </recommendedName>
</protein>
<dbReference type="SUPFAM" id="SSF49785">
    <property type="entry name" value="Galactose-binding domain-like"/>
    <property type="match status" value="1"/>
</dbReference>
<accession>A0A3A4N5P0</accession>
<feature type="domain" description="Beta-mannosidase-like galactose-binding" evidence="7">
    <location>
        <begin position="35"/>
        <end position="201"/>
    </location>
</feature>
<dbReference type="GO" id="GO:0005975">
    <property type="term" value="P:carbohydrate metabolic process"/>
    <property type="evidence" value="ECO:0007669"/>
    <property type="project" value="InterPro"/>
</dbReference>
<evidence type="ECO:0000256" key="1">
    <source>
        <dbReference type="ARBA" id="ARBA00000829"/>
    </source>
</evidence>
<comment type="similarity">
    <text evidence="2">Belongs to the glycosyl hydrolase 2 family.</text>
</comment>
<dbReference type="InterPro" id="IPR017853">
    <property type="entry name" value="GH"/>
</dbReference>
<evidence type="ECO:0000259" key="6">
    <source>
        <dbReference type="Pfam" id="PF00703"/>
    </source>
</evidence>
<evidence type="ECO:0000256" key="3">
    <source>
        <dbReference type="ARBA" id="ARBA00012754"/>
    </source>
</evidence>
<evidence type="ECO:0000256" key="2">
    <source>
        <dbReference type="ARBA" id="ARBA00007401"/>
    </source>
</evidence>
<evidence type="ECO:0000313" key="8">
    <source>
        <dbReference type="EMBL" id="RJP17188.1"/>
    </source>
</evidence>
<gene>
    <name evidence="8" type="ORF">C4520_17315</name>
</gene>
<dbReference type="PANTHER" id="PTHR43730:SF1">
    <property type="entry name" value="BETA-MANNOSIDASE"/>
    <property type="match status" value="1"/>
</dbReference>
<dbReference type="Proteomes" id="UP000265882">
    <property type="component" value="Unassembled WGS sequence"/>
</dbReference>
<keyword evidence="4" id="KW-0378">Hydrolase</keyword>
<dbReference type="SUPFAM" id="SSF49303">
    <property type="entry name" value="beta-Galactosidase/glucuronidase domain"/>
    <property type="match status" value="1"/>
</dbReference>
<comment type="catalytic activity">
    <reaction evidence="1">
        <text>Hydrolysis of terminal, non-reducing beta-D-mannose residues in beta-D-mannosides.</text>
        <dbReference type="EC" id="3.2.1.25"/>
    </reaction>
</comment>
<dbReference type="InterPro" id="IPR013783">
    <property type="entry name" value="Ig-like_fold"/>
</dbReference>
<name>A0A3A4N5P0_ABYX5</name>
<dbReference type="InterPro" id="IPR006102">
    <property type="entry name" value="Ig-like_GH2"/>
</dbReference>
<organism evidence="8 9">
    <name type="scientific">Abyssobacteria bacterium (strain SURF_5)</name>
    <dbReference type="NCBI Taxonomy" id="2093360"/>
    <lineage>
        <taxon>Bacteria</taxon>
        <taxon>Pseudomonadati</taxon>
        <taxon>Candidatus Hydrogenedentota</taxon>
        <taxon>Candidatus Abyssobacteria</taxon>
    </lineage>
</organism>
<evidence type="ECO:0000259" key="7">
    <source>
        <dbReference type="Pfam" id="PF22666"/>
    </source>
</evidence>
<proteinExistence type="inferred from homology"/>
<evidence type="ECO:0000256" key="4">
    <source>
        <dbReference type="ARBA" id="ARBA00022801"/>
    </source>
</evidence>
<dbReference type="Pfam" id="PF00703">
    <property type="entry name" value="Glyco_hydro_2"/>
    <property type="match status" value="1"/>
</dbReference>
<evidence type="ECO:0000313" key="9">
    <source>
        <dbReference type="Proteomes" id="UP000265882"/>
    </source>
</evidence>
<dbReference type="EMBL" id="QZKU01000118">
    <property type="protein sequence ID" value="RJP17188.1"/>
    <property type="molecule type" value="Genomic_DNA"/>
</dbReference>
<evidence type="ECO:0000256" key="5">
    <source>
        <dbReference type="ARBA" id="ARBA00023295"/>
    </source>
</evidence>
<feature type="domain" description="Glycoside hydrolase family 2 immunoglobulin-like beta-sandwich" evidence="6">
    <location>
        <begin position="213"/>
        <end position="323"/>
    </location>
</feature>
<dbReference type="Gene3D" id="2.60.40.10">
    <property type="entry name" value="Immunoglobulins"/>
    <property type="match status" value="1"/>
</dbReference>
<dbReference type="PANTHER" id="PTHR43730">
    <property type="entry name" value="BETA-MANNOSIDASE"/>
    <property type="match status" value="1"/>
</dbReference>
<dbReference type="GO" id="GO:0006516">
    <property type="term" value="P:glycoprotein catabolic process"/>
    <property type="evidence" value="ECO:0007669"/>
    <property type="project" value="TreeGrafter"/>
</dbReference>
<dbReference type="InterPro" id="IPR036156">
    <property type="entry name" value="Beta-gal/glucu_dom_sf"/>
</dbReference>
<dbReference type="Pfam" id="PF22666">
    <property type="entry name" value="Glyco_hydro_2_N2"/>
    <property type="match status" value="1"/>
</dbReference>
<dbReference type="AlphaFoldDB" id="A0A3A4N5P0"/>
<dbReference type="Gene3D" id="2.60.120.260">
    <property type="entry name" value="Galactose-binding domain-like"/>
    <property type="match status" value="1"/>
</dbReference>
<dbReference type="SUPFAM" id="SSF51445">
    <property type="entry name" value="(Trans)glycosidases"/>
    <property type="match status" value="1"/>
</dbReference>
<dbReference type="InterPro" id="IPR054593">
    <property type="entry name" value="Beta-mannosidase-like_N2"/>
</dbReference>